<dbReference type="Gene3D" id="3.30.70.2940">
    <property type="match status" value="1"/>
</dbReference>
<dbReference type="AlphaFoldDB" id="A0A7G1G6G1"/>
<sequence>MKKRLLLVKPLDWLAFRTSRTFSSSGDTQFPNTKTFYGAIYAELYRKNILTPKEIKDKIKMKKLDLTGPFLFEKNDEIKILFRTPSILKYNEDTKETLMGYIDEKIKYEVDGKELNGIRYKSMKNIKELENYYITLKELEKIKNGELIENKKPIELPYRIERKVGIELETGKRKTKKGMLYSLSYYRFKENSGFCFFIENDEEEILKDIKTIHLGTKGKIAELEIIEIETNLFNKVETTQKMAILLTPAYFEKGVMPKENKNLIGISNYKPETIGYWDRETNKPSELFKVVPSGSTYIFKEEIPKYLTDDYDHYGFGKYIEIKGGN</sequence>
<name>A0A7G1G6G1_9BACT</name>
<dbReference type="InParanoid" id="A0A7G1G6G1"/>
<dbReference type="InterPro" id="IPR019117">
    <property type="entry name" value="CRISPR-assoc_protein_Cmr3"/>
</dbReference>
<keyword evidence="2" id="KW-1185">Reference proteome</keyword>
<dbReference type="InterPro" id="IPR010165">
    <property type="entry name" value="CRISPR-Cmr3_IIIB"/>
</dbReference>
<dbReference type="RefSeq" id="WP_190614509.1">
    <property type="nucleotide sequence ID" value="NZ_AP018712.1"/>
</dbReference>
<evidence type="ECO:0000313" key="1">
    <source>
        <dbReference type="EMBL" id="BBE31755.1"/>
    </source>
</evidence>
<evidence type="ECO:0000313" key="2">
    <source>
        <dbReference type="Proteomes" id="UP000516361"/>
    </source>
</evidence>
<gene>
    <name evidence="1" type="ORF">OSSY52_18960</name>
</gene>
<dbReference type="Pfam" id="PF09700">
    <property type="entry name" value="Cas_Cmr3"/>
    <property type="match status" value="1"/>
</dbReference>
<dbReference type="KEGG" id="ocy:OSSY52_18960"/>
<proteinExistence type="predicted"/>
<dbReference type="EMBL" id="AP018712">
    <property type="protein sequence ID" value="BBE31755.1"/>
    <property type="molecule type" value="Genomic_DNA"/>
</dbReference>
<dbReference type="Gene3D" id="2.60.40.4350">
    <property type="match status" value="1"/>
</dbReference>
<accession>A0A7G1G6G1</accession>
<dbReference type="NCBIfam" id="TIGR01888">
    <property type="entry name" value="cas_cmr3"/>
    <property type="match status" value="1"/>
</dbReference>
<reference evidence="1 2" key="1">
    <citation type="submission" date="2018-06" db="EMBL/GenBank/DDBJ databases">
        <title>Genome sequencing of Oceanotoga sp. sy52.</title>
        <authorList>
            <person name="Mori K."/>
        </authorList>
    </citation>
    <scope>NUCLEOTIDE SEQUENCE [LARGE SCALE GENOMIC DNA]</scope>
    <source>
        <strain evidence="2">sy52</strain>
    </source>
</reference>
<dbReference type="Proteomes" id="UP000516361">
    <property type="component" value="Chromosome"/>
</dbReference>
<protein>
    <submittedName>
        <fullName evidence="1">Type III-B CRISPR module-associated protein Cmr3</fullName>
    </submittedName>
</protein>
<organism evidence="1 2">
    <name type="scientific">Tepiditoga spiralis</name>
    <dbReference type="NCBI Taxonomy" id="2108365"/>
    <lineage>
        <taxon>Bacteria</taxon>
        <taxon>Thermotogati</taxon>
        <taxon>Thermotogota</taxon>
        <taxon>Thermotogae</taxon>
        <taxon>Petrotogales</taxon>
        <taxon>Petrotogaceae</taxon>
        <taxon>Tepiditoga</taxon>
    </lineage>
</organism>